<evidence type="ECO:0000256" key="4">
    <source>
        <dbReference type="ARBA" id="ARBA00022692"/>
    </source>
</evidence>
<sequence>MGAIPWVLMSEIFPLNIKGAAGSFATLVNWSGSWACSYTFNFLMSWSTYDSFMLYAAVNVLAVVFVIKVVPETKGRTLEQIQAAINSS</sequence>
<dbReference type="EMBL" id="JBEAFC010000016">
    <property type="protein sequence ID" value="KAL1530970.1"/>
    <property type="molecule type" value="Genomic_DNA"/>
</dbReference>
<evidence type="ECO:0000256" key="6">
    <source>
        <dbReference type="ARBA" id="ARBA00023136"/>
    </source>
</evidence>
<feature type="transmembrane region" description="Helical" evidence="8">
    <location>
        <begin position="52"/>
        <end position="70"/>
    </location>
</feature>
<dbReference type="SUPFAM" id="SSF103473">
    <property type="entry name" value="MFS general substrate transporter"/>
    <property type="match status" value="1"/>
</dbReference>
<dbReference type="Gene3D" id="1.20.1250.20">
    <property type="entry name" value="MFS general substrate transporter like domains"/>
    <property type="match status" value="1"/>
</dbReference>
<comment type="subcellular location">
    <subcellularLocation>
        <location evidence="1">Membrane</location>
        <topology evidence="1">Multi-pass membrane protein</topology>
    </subcellularLocation>
</comment>
<dbReference type="InterPro" id="IPR005828">
    <property type="entry name" value="MFS_sugar_transport-like"/>
</dbReference>
<dbReference type="Proteomes" id="UP001567538">
    <property type="component" value="Unassembled WGS sequence"/>
</dbReference>
<proteinExistence type="inferred from homology"/>
<dbReference type="GO" id="GO:0016020">
    <property type="term" value="C:membrane"/>
    <property type="evidence" value="ECO:0007669"/>
    <property type="project" value="UniProtKB-SubCell"/>
</dbReference>
<keyword evidence="11" id="KW-1185">Reference proteome</keyword>
<name>A0ABD1FGG7_SALDI</name>
<keyword evidence="3" id="KW-0762">Sugar transport</keyword>
<comment type="similarity">
    <text evidence="7">Belongs to the major facilitator superfamily. Phosphate:H(+) symporter (TC 2.A.1.9) family.</text>
</comment>
<evidence type="ECO:0000256" key="1">
    <source>
        <dbReference type="ARBA" id="ARBA00004141"/>
    </source>
</evidence>
<keyword evidence="5 8" id="KW-1133">Transmembrane helix</keyword>
<organism evidence="10 11">
    <name type="scientific">Salvia divinorum</name>
    <name type="common">Maria pastora</name>
    <name type="synonym">Diviner's sage</name>
    <dbReference type="NCBI Taxonomy" id="28513"/>
    <lineage>
        <taxon>Eukaryota</taxon>
        <taxon>Viridiplantae</taxon>
        <taxon>Streptophyta</taxon>
        <taxon>Embryophyta</taxon>
        <taxon>Tracheophyta</taxon>
        <taxon>Spermatophyta</taxon>
        <taxon>Magnoliopsida</taxon>
        <taxon>eudicotyledons</taxon>
        <taxon>Gunneridae</taxon>
        <taxon>Pentapetalae</taxon>
        <taxon>asterids</taxon>
        <taxon>lamiids</taxon>
        <taxon>Lamiales</taxon>
        <taxon>Lamiaceae</taxon>
        <taxon>Nepetoideae</taxon>
        <taxon>Mentheae</taxon>
        <taxon>Salviinae</taxon>
        <taxon>Salvia</taxon>
        <taxon>Salvia subgen. Calosphace</taxon>
    </lineage>
</organism>
<comment type="caution">
    <text evidence="10">The sequence shown here is derived from an EMBL/GenBank/DDBJ whole genome shotgun (WGS) entry which is preliminary data.</text>
</comment>
<keyword evidence="4 8" id="KW-0812">Transmembrane</keyword>
<evidence type="ECO:0000256" key="7">
    <source>
        <dbReference type="ARBA" id="ARBA00044504"/>
    </source>
</evidence>
<gene>
    <name evidence="10" type="ORF">AAHA92_34071</name>
</gene>
<evidence type="ECO:0000259" key="9">
    <source>
        <dbReference type="PROSITE" id="PS50850"/>
    </source>
</evidence>
<accession>A0ABD1FGG7</accession>
<dbReference type="PROSITE" id="PS50850">
    <property type="entry name" value="MFS"/>
    <property type="match status" value="1"/>
</dbReference>
<keyword evidence="6 8" id="KW-0472">Membrane</keyword>
<dbReference type="Pfam" id="PF00083">
    <property type="entry name" value="Sugar_tr"/>
    <property type="match status" value="1"/>
</dbReference>
<dbReference type="PANTHER" id="PTHR48021">
    <property type="match status" value="1"/>
</dbReference>
<evidence type="ECO:0000256" key="8">
    <source>
        <dbReference type="SAM" id="Phobius"/>
    </source>
</evidence>
<dbReference type="AlphaFoldDB" id="A0ABD1FGG7"/>
<dbReference type="InterPro" id="IPR036259">
    <property type="entry name" value="MFS_trans_sf"/>
</dbReference>
<evidence type="ECO:0000256" key="3">
    <source>
        <dbReference type="ARBA" id="ARBA00022597"/>
    </source>
</evidence>
<evidence type="ECO:0000313" key="10">
    <source>
        <dbReference type="EMBL" id="KAL1530970.1"/>
    </source>
</evidence>
<feature type="domain" description="Major facilitator superfamily (MFS) profile" evidence="9">
    <location>
        <begin position="1"/>
        <end position="74"/>
    </location>
</feature>
<comment type="similarity">
    <text evidence="2">Belongs to the major facilitator superfamily. Sugar transporter (TC 2.A.1.1) family.</text>
</comment>
<evidence type="ECO:0000256" key="5">
    <source>
        <dbReference type="ARBA" id="ARBA00022989"/>
    </source>
</evidence>
<reference evidence="10 11" key="1">
    <citation type="submission" date="2024-06" db="EMBL/GenBank/DDBJ databases">
        <title>A chromosome level genome sequence of Diviner's sage (Salvia divinorum).</title>
        <authorList>
            <person name="Ford S.A."/>
            <person name="Ro D.-K."/>
            <person name="Ness R.W."/>
            <person name="Phillips M.A."/>
        </authorList>
    </citation>
    <scope>NUCLEOTIDE SEQUENCE [LARGE SCALE GENOMIC DNA]</scope>
    <source>
        <strain evidence="10">SAF-2024a</strain>
        <tissue evidence="10">Leaf</tissue>
    </source>
</reference>
<evidence type="ECO:0000256" key="2">
    <source>
        <dbReference type="ARBA" id="ARBA00010992"/>
    </source>
</evidence>
<dbReference type="InterPro" id="IPR050549">
    <property type="entry name" value="MFS_Trehalose_Transporter"/>
</dbReference>
<dbReference type="InterPro" id="IPR020846">
    <property type="entry name" value="MFS_dom"/>
</dbReference>
<dbReference type="PANTHER" id="PTHR48021:SF13">
    <property type="entry name" value="SUGAR TRANSPORTER ERD6-LIKE 7"/>
    <property type="match status" value="1"/>
</dbReference>
<protein>
    <submittedName>
        <fullName evidence="10">Sugar transporter ERD6-like 7</fullName>
    </submittedName>
</protein>
<evidence type="ECO:0000313" key="11">
    <source>
        <dbReference type="Proteomes" id="UP001567538"/>
    </source>
</evidence>
<keyword evidence="3" id="KW-0813">Transport</keyword>